<dbReference type="RefSeq" id="XP_011504133.1">
    <property type="nucleotide sequence ID" value="XM_011505831.1"/>
</dbReference>
<evidence type="ECO:0000256" key="7">
    <source>
        <dbReference type="ARBA" id="ARBA00022842"/>
    </source>
</evidence>
<dbReference type="PROSITE" id="PS00455">
    <property type="entry name" value="AMP_BINDING"/>
    <property type="match status" value="1"/>
</dbReference>
<keyword evidence="17" id="KW-1185">Reference proteome</keyword>
<evidence type="ECO:0000256" key="13">
    <source>
        <dbReference type="ARBA" id="ARBA00048497"/>
    </source>
</evidence>
<dbReference type="Pfam" id="PF13193">
    <property type="entry name" value="AMP-binding_C"/>
    <property type="match status" value="1"/>
</dbReference>
<comment type="catalytic activity">
    <reaction evidence="13">
        <text>firefly D-luciferin + ATP + O2 = firefly oxyluciferin + hnu + AMP + CO2 + diphosphate</text>
        <dbReference type="Rhea" id="RHEA:10732"/>
        <dbReference type="ChEBI" id="CHEBI:15379"/>
        <dbReference type="ChEBI" id="CHEBI:16526"/>
        <dbReference type="ChEBI" id="CHEBI:16792"/>
        <dbReference type="ChEBI" id="CHEBI:30212"/>
        <dbReference type="ChEBI" id="CHEBI:30616"/>
        <dbReference type="ChEBI" id="CHEBI:33019"/>
        <dbReference type="ChEBI" id="CHEBI:58038"/>
        <dbReference type="ChEBI" id="CHEBI:456215"/>
        <dbReference type="EC" id="1.13.12.7"/>
    </reaction>
</comment>
<dbReference type="GO" id="GO:0005524">
    <property type="term" value="F:ATP binding"/>
    <property type="evidence" value="ECO:0007669"/>
    <property type="project" value="UniProtKB-KW"/>
</dbReference>
<evidence type="ECO:0000256" key="12">
    <source>
        <dbReference type="ARBA" id="ARBA00023262"/>
    </source>
</evidence>
<evidence type="ECO:0000256" key="2">
    <source>
        <dbReference type="ARBA" id="ARBA00004275"/>
    </source>
</evidence>
<dbReference type="Gene3D" id="2.30.38.10">
    <property type="entry name" value="Luciferase, Domain 3"/>
    <property type="match status" value="1"/>
</dbReference>
<keyword evidence="8" id="KW-0560">Oxidoreductase</keyword>
<dbReference type="Proteomes" id="UP000695007">
    <property type="component" value="Unplaced"/>
</dbReference>
<keyword evidence="9" id="KW-0503">Monooxygenase</keyword>
<evidence type="ECO:0000256" key="5">
    <source>
        <dbReference type="ARBA" id="ARBA00019043"/>
    </source>
</evidence>
<comment type="subcellular location">
    <subcellularLocation>
        <location evidence="2">Peroxisome</location>
    </subcellularLocation>
</comment>
<dbReference type="InterPro" id="IPR045851">
    <property type="entry name" value="AMP-bd_C_sf"/>
</dbReference>
<keyword evidence="7" id="KW-0460">Magnesium</keyword>
<dbReference type="Gene3D" id="3.40.50.980">
    <property type="match status" value="2"/>
</dbReference>
<evidence type="ECO:0000256" key="9">
    <source>
        <dbReference type="ARBA" id="ARBA00023033"/>
    </source>
</evidence>
<name>A0AAJ6YTJ6_9HYME</name>
<keyword evidence="6" id="KW-0067">ATP-binding</keyword>
<feature type="domain" description="AMP-dependent synthetase/ligase" evidence="15">
    <location>
        <begin position="44"/>
        <end position="406"/>
    </location>
</feature>
<dbReference type="GO" id="GO:0016405">
    <property type="term" value="F:CoA-ligase activity"/>
    <property type="evidence" value="ECO:0007669"/>
    <property type="project" value="TreeGrafter"/>
</dbReference>
<organism evidence="17 18">
    <name type="scientific">Ceratosolen solmsi marchali</name>
    <dbReference type="NCBI Taxonomy" id="326594"/>
    <lineage>
        <taxon>Eukaryota</taxon>
        <taxon>Metazoa</taxon>
        <taxon>Ecdysozoa</taxon>
        <taxon>Arthropoda</taxon>
        <taxon>Hexapoda</taxon>
        <taxon>Insecta</taxon>
        <taxon>Pterygota</taxon>
        <taxon>Neoptera</taxon>
        <taxon>Endopterygota</taxon>
        <taxon>Hymenoptera</taxon>
        <taxon>Apocrita</taxon>
        <taxon>Proctotrupomorpha</taxon>
        <taxon>Chalcidoidea</taxon>
        <taxon>Agaonidae</taxon>
        <taxon>Agaoninae</taxon>
        <taxon>Ceratosolen</taxon>
    </lineage>
</organism>
<keyword evidence="11" id="KW-0455">Luminescence</keyword>
<evidence type="ECO:0000256" key="6">
    <source>
        <dbReference type="ARBA" id="ARBA00022840"/>
    </source>
</evidence>
<reference evidence="18" key="1">
    <citation type="submission" date="2025-08" db="UniProtKB">
        <authorList>
            <consortium name="RefSeq"/>
        </authorList>
    </citation>
    <scope>IDENTIFICATION</scope>
</reference>
<keyword evidence="14" id="KW-1133">Transmembrane helix</keyword>
<keyword evidence="6" id="KW-0547">Nucleotide-binding</keyword>
<evidence type="ECO:0000256" key="1">
    <source>
        <dbReference type="ARBA" id="ARBA00001946"/>
    </source>
</evidence>
<dbReference type="InterPro" id="IPR025110">
    <property type="entry name" value="AMP-bd_C"/>
</dbReference>
<dbReference type="GeneID" id="105367200"/>
<evidence type="ECO:0000256" key="3">
    <source>
        <dbReference type="ARBA" id="ARBA00006432"/>
    </source>
</evidence>
<keyword evidence="18" id="KW-0436">Ligase</keyword>
<dbReference type="KEGG" id="csol:105367200"/>
<evidence type="ECO:0000313" key="18">
    <source>
        <dbReference type="RefSeq" id="XP_011504133.1"/>
    </source>
</evidence>
<sequence length="548" mass="61400">MINNHKNMDKSFILNGPEFALQLPEGITMGQLIYNKLLSHGTKIAEIQNETDEQLNFKQILVQSCKLATYLKNNQVSVNDRIAICSENNLNFCIPLCASAFIGATICPINPTYKKKEFKHTLNISKPKYIFLSPFALKSIKHLIKELSWSPTLILIFGDADENVPTIKMLLKSKSLLNIETFEVTKVEIDKHIMGILCSSGTTGLPKGVKLTEKNYLKTVQNLLNPSTFFIQKNQILAHLLPFFHTYCFNTLIMGLIIGSTAIIFSHFDEEEFLTTIEKYKIEILTLVPPLMVFLAKHPMVQNYNLSFVKTIWCGAAPLSNEIEQAVKNRLQNAIIRQGYGMTELTFCVLIIPLESNKPGSAGKLISGISAKIIPVNTNGEWSNKTLGPNEKGELCFKGDLVMLGYCGDASATAATIDRDGWLHTGDIAYYDEDGFFYIVDRLKELIKYKGFQVAPAEIETILLTHPEIKDAAVVGLLDETAGELPFAFVVKQQNAKITTNDVVKYINDQVSRHKRLHGGARFIENIPKNLSGKILRRELRNLLNAKL</sequence>
<dbReference type="Gene3D" id="3.30.300.30">
    <property type="match status" value="1"/>
</dbReference>
<dbReference type="CDD" id="cd05911">
    <property type="entry name" value="Firefly_Luc_like"/>
    <property type="match status" value="1"/>
</dbReference>
<evidence type="ECO:0000256" key="10">
    <source>
        <dbReference type="ARBA" id="ARBA00023140"/>
    </source>
</evidence>
<dbReference type="PANTHER" id="PTHR24096">
    <property type="entry name" value="LONG-CHAIN-FATTY-ACID--COA LIGASE"/>
    <property type="match status" value="1"/>
</dbReference>
<evidence type="ECO:0000256" key="14">
    <source>
        <dbReference type="SAM" id="Phobius"/>
    </source>
</evidence>
<dbReference type="EC" id="1.13.12.7" evidence="4"/>
<evidence type="ECO:0000259" key="16">
    <source>
        <dbReference type="Pfam" id="PF13193"/>
    </source>
</evidence>
<evidence type="ECO:0000256" key="4">
    <source>
        <dbReference type="ARBA" id="ARBA00012532"/>
    </source>
</evidence>
<comment type="cofactor">
    <cofactor evidence="1">
        <name>Mg(2+)</name>
        <dbReference type="ChEBI" id="CHEBI:18420"/>
    </cofactor>
</comment>
<dbReference type="AlphaFoldDB" id="A0AAJ6YTJ6"/>
<dbReference type="SUPFAM" id="SSF56801">
    <property type="entry name" value="Acetyl-CoA synthetase-like"/>
    <property type="match status" value="1"/>
</dbReference>
<dbReference type="GO" id="GO:0004497">
    <property type="term" value="F:monooxygenase activity"/>
    <property type="evidence" value="ECO:0007669"/>
    <property type="project" value="UniProtKB-KW"/>
</dbReference>
<accession>A0AAJ6YTJ6</accession>
<proteinExistence type="inferred from homology"/>
<dbReference type="Pfam" id="PF00501">
    <property type="entry name" value="AMP-binding"/>
    <property type="match status" value="1"/>
</dbReference>
<keyword evidence="14" id="KW-0812">Transmembrane</keyword>
<keyword evidence="14" id="KW-0472">Membrane</keyword>
<evidence type="ECO:0000313" key="17">
    <source>
        <dbReference type="Proteomes" id="UP000695007"/>
    </source>
</evidence>
<evidence type="ECO:0000256" key="8">
    <source>
        <dbReference type="ARBA" id="ARBA00023002"/>
    </source>
</evidence>
<keyword evidence="12" id="KW-0599">Photoprotein</keyword>
<evidence type="ECO:0000259" key="15">
    <source>
        <dbReference type="Pfam" id="PF00501"/>
    </source>
</evidence>
<feature type="transmembrane region" description="Helical" evidence="14">
    <location>
        <begin position="247"/>
        <end position="268"/>
    </location>
</feature>
<dbReference type="InterPro" id="IPR020845">
    <property type="entry name" value="AMP-binding_CS"/>
</dbReference>
<feature type="domain" description="AMP-binding enzyme C-terminal" evidence="16">
    <location>
        <begin position="458"/>
        <end position="534"/>
    </location>
</feature>
<evidence type="ECO:0000256" key="11">
    <source>
        <dbReference type="ARBA" id="ARBA00023223"/>
    </source>
</evidence>
<comment type="similarity">
    <text evidence="3">Belongs to the ATP-dependent AMP-binding enzyme family.</text>
</comment>
<keyword evidence="10" id="KW-0576">Peroxisome</keyword>
<dbReference type="InterPro" id="IPR000873">
    <property type="entry name" value="AMP-dep_synth/lig_dom"/>
</dbReference>
<dbReference type="PANTHER" id="PTHR24096:SF423">
    <property type="entry name" value="GM05240P"/>
    <property type="match status" value="1"/>
</dbReference>
<gene>
    <name evidence="18" type="primary">LOC105367200</name>
</gene>
<dbReference type="GO" id="GO:0008218">
    <property type="term" value="P:bioluminescence"/>
    <property type="evidence" value="ECO:0007669"/>
    <property type="project" value="UniProtKB-KW"/>
</dbReference>
<protein>
    <recommendedName>
        <fullName evidence="5">Luciferin 4-monooxygenase</fullName>
        <ecNumber evidence="4">1.13.12.7</ecNumber>
    </recommendedName>
</protein>
<dbReference type="FunFam" id="3.30.300.30:FF:000007">
    <property type="entry name" value="4-coumarate--CoA ligase 2"/>
    <property type="match status" value="1"/>
</dbReference>
<dbReference type="GO" id="GO:0005777">
    <property type="term" value="C:peroxisome"/>
    <property type="evidence" value="ECO:0007669"/>
    <property type="project" value="UniProtKB-SubCell"/>
</dbReference>